<dbReference type="Proteomes" id="UP000324974">
    <property type="component" value="Chromosome"/>
</dbReference>
<dbReference type="Pfam" id="PF07587">
    <property type="entry name" value="PSD1"/>
    <property type="match status" value="1"/>
</dbReference>
<dbReference type="KEGG" id="lrs:PX52LOC_02852"/>
<evidence type="ECO:0000313" key="6">
    <source>
        <dbReference type="Proteomes" id="UP000324974"/>
    </source>
</evidence>
<dbReference type="Pfam" id="PF07583">
    <property type="entry name" value="PSCyt2"/>
    <property type="match status" value="1"/>
</dbReference>
<name>A0A5C1AD38_9BACT</name>
<feature type="domain" description="DUF1549" evidence="3">
    <location>
        <begin position="36"/>
        <end position="216"/>
    </location>
</feature>
<gene>
    <name evidence="5" type="ORF">PX52LOC_02852</name>
</gene>
<dbReference type="RefSeq" id="WP_149110682.1">
    <property type="nucleotide sequence ID" value="NZ_CP042425.1"/>
</dbReference>
<keyword evidence="6" id="KW-1185">Reference proteome</keyword>
<feature type="domain" description="DUF1553" evidence="4">
    <location>
        <begin position="293"/>
        <end position="420"/>
    </location>
</feature>
<feature type="signal peptide" evidence="2">
    <location>
        <begin position="1"/>
        <end position="17"/>
    </location>
</feature>
<evidence type="ECO:0000256" key="2">
    <source>
        <dbReference type="SAM" id="SignalP"/>
    </source>
</evidence>
<evidence type="ECO:0000259" key="3">
    <source>
        <dbReference type="Pfam" id="PF07583"/>
    </source>
</evidence>
<dbReference type="InterPro" id="IPR011444">
    <property type="entry name" value="DUF1549"/>
</dbReference>
<organism evidence="5 6">
    <name type="scientific">Limnoglobus roseus</name>
    <dbReference type="NCBI Taxonomy" id="2598579"/>
    <lineage>
        <taxon>Bacteria</taxon>
        <taxon>Pseudomonadati</taxon>
        <taxon>Planctomycetota</taxon>
        <taxon>Planctomycetia</taxon>
        <taxon>Gemmatales</taxon>
        <taxon>Gemmataceae</taxon>
        <taxon>Limnoglobus</taxon>
    </lineage>
</organism>
<keyword evidence="2" id="KW-0732">Signal</keyword>
<dbReference type="OrthoDB" id="289126at2"/>
<sequence>MRLLRLVLSGLAVLTYAATGRTDDLPPAGRPIESVVDQFVDAKMAADKVTPAELADDATLVRRLTLDLVGRIPTVGETDAYLKSTDADKRTKLIDRLMASTAFDRHQAIQFDVMLNGELARQGRGSVRDYLTQAMKDRKPWDQIFRELMLPGDTDATKAAGEFLRARVTDADKMTNDVSVAFFGVNVSCAQCHDHPLVKDWKQDHFFGMKSFLARTYEAGNFVAERDAGVVKFKPIKGPEKTAKLMFLTGAVVETDTLRELSKDEQKKEKEAADKKKDKTATAAPPRPKFSAREKLVEVALQPKEAEFFSRSIVNRLWHRFFGSGLVNPLDQMHSENPASHPDLLKWLARDLAAHKYDLRRLVRGIVMSKAYSRDSRYSSESRPEDKYFAVAKLKPLTPQQLATSLKIATTDPKSFEGLKESEFEKRIEQAEQAGRGLASLIAQPTDNFQIGVAEALLFSNGDRVAKEYLTDGGGTLLAAAKAAKEPTDAVALLVRTSMARPAGDDEVKALTAYATERKDRAADAYKQILWALVTCPEFRFCH</sequence>
<evidence type="ECO:0000256" key="1">
    <source>
        <dbReference type="SAM" id="MobiDB-lite"/>
    </source>
</evidence>
<dbReference type="PANTHER" id="PTHR35889">
    <property type="entry name" value="CYCLOINULO-OLIGOSACCHARIDE FRUCTANOTRANSFERASE-RELATED"/>
    <property type="match status" value="1"/>
</dbReference>
<dbReference type="InterPro" id="IPR022655">
    <property type="entry name" value="DUF1553"/>
</dbReference>
<feature type="chain" id="PRO_5022900038" description="DUF1549 domain-containing protein" evidence="2">
    <location>
        <begin position="18"/>
        <end position="543"/>
    </location>
</feature>
<proteinExistence type="predicted"/>
<evidence type="ECO:0000259" key="4">
    <source>
        <dbReference type="Pfam" id="PF07587"/>
    </source>
</evidence>
<protein>
    <recommendedName>
        <fullName evidence="7">DUF1549 domain-containing protein</fullName>
    </recommendedName>
</protein>
<evidence type="ECO:0008006" key="7">
    <source>
        <dbReference type="Google" id="ProtNLM"/>
    </source>
</evidence>
<dbReference type="PANTHER" id="PTHR35889:SF3">
    <property type="entry name" value="F-BOX DOMAIN-CONTAINING PROTEIN"/>
    <property type="match status" value="1"/>
</dbReference>
<feature type="compositionally biased region" description="Basic and acidic residues" evidence="1">
    <location>
        <begin position="259"/>
        <end position="280"/>
    </location>
</feature>
<dbReference type="EMBL" id="CP042425">
    <property type="protein sequence ID" value="QEL15916.1"/>
    <property type="molecule type" value="Genomic_DNA"/>
</dbReference>
<accession>A0A5C1AD38</accession>
<feature type="region of interest" description="Disordered" evidence="1">
    <location>
        <begin position="259"/>
        <end position="288"/>
    </location>
</feature>
<reference evidence="6" key="1">
    <citation type="submission" date="2019-08" db="EMBL/GenBank/DDBJ databases">
        <title>Limnoglobus roseus gen. nov., sp. nov., a novel freshwater planctomycete with a giant genome from the family Gemmataceae.</title>
        <authorList>
            <person name="Kulichevskaya I.S."/>
            <person name="Naumoff D.G."/>
            <person name="Miroshnikov K."/>
            <person name="Ivanova A."/>
            <person name="Philippov D.A."/>
            <person name="Hakobyan A."/>
            <person name="Rijpstra I.C."/>
            <person name="Sinninghe Damste J.S."/>
            <person name="Liesack W."/>
            <person name="Dedysh S.N."/>
        </authorList>
    </citation>
    <scope>NUCLEOTIDE SEQUENCE [LARGE SCALE GENOMIC DNA]</scope>
    <source>
        <strain evidence="6">PX52</strain>
    </source>
</reference>
<dbReference type="AlphaFoldDB" id="A0A5C1AD38"/>
<evidence type="ECO:0000313" key="5">
    <source>
        <dbReference type="EMBL" id="QEL15916.1"/>
    </source>
</evidence>